<evidence type="ECO:0000313" key="3">
    <source>
        <dbReference type="EMBL" id="NRQ42450.1"/>
    </source>
</evidence>
<dbReference type="InterPro" id="IPR002491">
    <property type="entry name" value="ABC_transptr_periplasmic_BD"/>
</dbReference>
<dbReference type="EMBL" id="JABSOD010000006">
    <property type="protein sequence ID" value="NRQ42450.1"/>
    <property type="molecule type" value="Genomic_DNA"/>
</dbReference>
<dbReference type="InterPro" id="IPR054828">
    <property type="entry name" value="Vit_B12_bind_prot"/>
</dbReference>
<dbReference type="GO" id="GO:0071281">
    <property type="term" value="P:cellular response to iron ion"/>
    <property type="evidence" value="ECO:0007669"/>
    <property type="project" value="TreeGrafter"/>
</dbReference>
<dbReference type="NCBIfam" id="NF038402">
    <property type="entry name" value="TroA_like"/>
    <property type="match status" value="1"/>
</dbReference>
<dbReference type="PANTHER" id="PTHR30535:SF34">
    <property type="entry name" value="MOLYBDATE-BINDING PROTEIN MOLA"/>
    <property type="match status" value="1"/>
</dbReference>
<keyword evidence="4" id="KW-1185">Reference proteome</keyword>
<evidence type="ECO:0000259" key="2">
    <source>
        <dbReference type="PROSITE" id="PS50983"/>
    </source>
</evidence>
<protein>
    <submittedName>
        <fullName evidence="3">Cobalamin-binding protein</fullName>
    </submittedName>
</protein>
<organism evidence="3 4">
    <name type="scientific">Rheinheimera lutimaris</name>
    <dbReference type="NCBI Taxonomy" id="2740584"/>
    <lineage>
        <taxon>Bacteria</taxon>
        <taxon>Pseudomonadati</taxon>
        <taxon>Pseudomonadota</taxon>
        <taxon>Gammaproteobacteria</taxon>
        <taxon>Chromatiales</taxon>
        <taxon>Chromatiaceae</taxon>
        <taxon>Rheinheimera</taxon>
    </lineage>
</organism>
<evidence type="ECO:0000256" key="1">
    <source>
        <dbReference type="ARBA" id="ARBA00022729"/>
    </source>
</evidence>
<dbReference type="Pfam" id="PF01497">
    <property type="entry name" value="Peripla_BP_2"/>
    <property type="match status" value="1"/>
</dbReference>
<dbReference type="Proteomes" id="UP000523161">
    <property type="component" value="Unassembled WGS sequence"/>
</dbReference>
<dbReference type="CDD" id="cd01144">
    <property type="entry name" value="BtuF"/>
    <property type="match status" value="1"/>
</dbReference>
<feature type="domain" description="Fe/B12 periplasmic-binding" evidence="2">
    <location>
        <begin position="1"/>
        <end position="238"/>
    </location>
</feature>
<dbReference type="PANTHER" id="PTHR30535">
    <property type="entry name" value="VITAMIN B12-BINDING PROTEIN"/>
    <property type="match status" value="1"/>
</dbReference>
<reference evidence="3 4" key="1">
    <citation type="submission" date="2020-06" db="EMBL/GenBank/DDBJ databases">
        <title>Rheinheimera sp. nov., a marine bacterium isolated from coastal.</title>
        <authorList>
            <person name="Yu Q."/>
            <person name="Qi Y."/>
            <person name="Pu J."/>
        </authorList>
    </citation>
    <scope>NUCLEOTIDE SEQUENCE [LARGE SCALE GENOMIC DNA]</scope>
    <source>
        <strain evidence="3 4">YQF-2</strain>
    </source>
</reference>
<dbReference type="Gene3D" id="3.40.50.1980">
    <property type="entry name" value="Nitrogenase molybdenum iron protein domain"/>
    <property type="match status" value="2"/>
</dbReference>
<dbReference type="AlphaFoldDB" id="A0A7Y5EHG6"/>
<dbReference type="InterPro" id="IPR050902">
    <property type="entry name" value="ABC_Transporter_SBP"/>
</dbReference>
<dbReference type="SUPFAM" id="SSF53807">
    <property type="entry name" value="Helical backbone' metal receptor"/>
    <property type="match status" value="1"/>
</dbReference>
<dbReference type="PROSITE" id="PS50983">
    <property type="entry name" value="FE_B12_PBP"/>
    <property type="match status" value="1"/>
</dbReference>
<accession>A0A7Y5EHG6</accession>
<proteinExistence type="predicted"/>
<sequence>MLFAIGAGDRVVGVSDYSDYPAEAAELPRIASYAAINLEAVLALQPDLVIAWRSGNPASDILRLQQFGINVVFSDPLLLEDIAKELRLLGQLTGQDNQANALAADFSQQLQQLRAEYQHKRQVPVFFAMGTLPLSTVANNAWPQQMLTLCAAANPFAGAKGDYPQVGIEQVIAAAPQVIIQPVRTDFVADFSYWQRFDALPAVKKKQYLAVNADHLYRTTPRTLSGIRQLCEGVERYR</sequence>
<comment type="caution">
    <text evidence="3">The sequence shown here is derived from an EMBL/GenBank/DDBJ whole genome shotgun (WGS) entry which is preliminary data.</text>
</comment>
<keyword evidence="1" id="KW-0732">Signal</keyword>
<name>A0A7Y5EHG6_9GAMM</name>
<gene>
    <name evidence="3" type="ORF">HRH59_07675</name>
</gene>
<evidence type="ECO:0000313" key="4">
    <source>
        <dbReference type="Proteomes" id="UP000523161"/>
    </source>
</evidence>